<dbReference type="PANTHER" id="PTHR11785">
    <property type="entry name" value="AMINO ACID TRANSPORTER"/>
    <property type="match status" value="1"/>
</dbReference>
<dbReference type="PANTHER" id="PTHR11785:SF353">
    <property type="entry name" value="METHIONINE TRANSPORTER (EUROFUNG)"/>
    <property type="match status" value="1"/>
</dbReference>
<dbReference type="GO" id="GO:0015179">
    <property type="term" value="F:L-amino acid transmembrane transporter activity"/>
    <property type="evidence" value="ECO:0007669"/>
    <property type="project" value="TreeGrafter"/>
</dbReference>
<reference evidence="7 8" key="1">
    <citation type="journal article" date="2019" name="Front. Genet.">
        <title>Whole-Genome Sequencing of the Opportunistic Yeast Pathogen Candida inconspicua Uncovers Its Hybrid Origin.</title>
        <authorList>
            <person name="Mixao V."/>
            <person name="Hansen A.P."/>
            <person name="Saus E."/>
            <person name="Boekhout T."/>
            <person name="Lass-Florl C."/>
            <person name="Gabaldon T."/>
        </authorList>
    </citation>
    <scope>NUCLEOTIDE SEQUENCE [LARGE SCALE GENOMIC DNA]</scope>
    <source>
        <strain evidence="7 8">CBS 180</strain>
    </source>
</reference>
<dbReference type="STRING" id="52247.A0A4T0WWS6"/>
<dbReference type="OrthoDB" id="5982228at2759"/>
<comment type="subcellular location">
    <subcellularLocation>
        <location evidence="1">Membrane</location>
        <topology evidence="1">Multi-pass membrane protein</topology>
    </subcellularLocation>
</comment>
<dbReference type="Gene3D" id="1.20.1740.10">
    <property type="entry name" value="Amino acid/polyamine transporter I"/>
    <property type="match status" value="1"/>
</dbReference>
<accession>A0A4T0WWS6</accession>
<evidence type="ECO:0000256" key="3">
    <source>
        <dbReference type="ARBA" id="ARBA00022989"/>
    </source>
</evidence>
<feature type="region of interest" description="Disordered" evidence="5">
    <location>
        <begin position="1"/>
        <end position="25"/>
    </location>
</feature>
<feature type="transmembrane region" description="Helical" evidence="6">
    <location>
        <begin position="48"/>
        <end position="69"/>
    </location>
</feature>
<feature type="compositionally biased region" description="Polar residues" evidence="5">
    <location>
        <begin position="1"/>
        <end position="11"/>
    </location>
</feature>
<evidence type="ECO:0000256" key="2">
    <source>
        <dbReference type="ARBA" id="ARBA00022692"/>
    </source>
</evidence>
<feature type="transmembrane region" description="Helical" evidence="6">
    <location>
        <begin position="130"/>
        <end position="153"/>
    </location>
</feature>
<dbReference type="AlphaFoldDB" id="A0A4T0WWS6"/>
<dbReference type="GO" id="GO:0016020">
    <property type="term" value="C:membrane"/>
    <property type="evidence" value="ECO:0007669"/>
    <property type="project" value="UniProtKB-SubCell"/>
</dbReference>
<feature type="transmembrane region" description="Helical" evidence="6">
    <location>
        <begin position="489"/>
        <end position="512"/>
    </location>
</feature>
<evidence type="ECO:0000256" key="1">
    <source>
        <dbReference type="ARBA" id="ARBA00004141"/>
    </source>
</evidence>
<keyword evidence="8" id="KW-1185">Reference proteome</keyword>
<evidence type="ECO:0000256" key="5">
    <source>
        <dbReference type="SAM" id="MobiDB-lite"/>
    </source>
</evidence>
<sequence length="592" mass="65042">MLFKNRSSSSPAEKDTNSTTISTVSSISDHVPTPVEDVNPLNYSFGPFSVVILILQGLVGTGIFATPGTILKAMGSVGSTYVLWITCFFIPLLSSYLYIEFAGYFPKRNGGDVAYLEAAYPRPKFLVPTVYAAISVVLSFTTSSALAFGRYVLLAADAEVTTWHYRGVAIGALTFACIIVALNTNASLKLQNLLGIIKVLFMLFICILGWVILAGGTKVPDPKASFKNMWEGTTTDGNNITNSIINVVFSYGGYNYAFGVVAEFVGGKTNDGSPVDEELHHRKLMKTYGIYVPLSLFVIFILYILMITSYYASAPPEEIKESGMSVASLLFENAFHNEHATKFLDIMVSFSAFGHLLTAIISHSRGLRECGRQGVLPFPKFWTSTKPFQTPLGPIFITWLVNFIMIVAPPAGVAYQFIVDMGSYSGYIFTLFAICGLLTVRRDRKLKGLGNKGHYLPLPAIIILLLFEIMVIVMAFIPPKEGLKGSDGQIFYATYPIVTIGLILLCGIYYFVWRYTLPKLGGYVHREVIYRGENGEIGNTIVKVKLEDLEQWDKEHGTDDNGVGIVEELGSIASSSIQRDAVVFEKSSVESK</sequence>
<feature type="transmembrane region" description="Helical" evidence="6">
    <location>
        <begin position="288"/>
        <end position="312"/>
    </location>
</feature>
<feature type="transmembrane region" description="Helical" evidence="6">
    <location>
        <begin position="396"/>
        <end position="418"/>
    </location>
</feature>
<name>A0A4T0WWS6_9ASCO</name>
<keyword evidence="3 6" id="KW-1133">Transmembrane helix</keyword>
<comment type="caution">
    <text evidence="7">The sequence shown here is derived from an EMBL/GenBank/DDBJ whole genome shotgun (WGS) entry which is preliminary data.</text>
</comment>
<organism evidence="7 8">
    <name type="scientific">Pichia inconspicua</name>
    <dbReference type="NCBI Taxonomy" id="52247"/>
    <lineage>
        <taxon>Eukaryota</taxon>
        <taxon>Fungi</taxon>
        <taxon>Dikarya</taxon>
        <taxon>Ascomycota</taxon>
        <taxon>Saccharomycotina</taxon>
        <taxon>Pichiomycetes</taxon>
        <taxon>Pichiales</taxon>
        <taxon>Pichiaceae</taxon>
        <taxon>Pichia</taxon>
    </lineage>
</organism>
<feature type="transmembrane region" description="Helical" evidence="6">
    <location>
        <begin position="165"/>
        <end position="182"/>
    </location>
</feature>
<feature type="transmembrane region" description="Helical" evidence="6">
    <location>
        <begin position="81"/>
        <end position="99"/>
    </location>
</feature>
<keyword evidence="4 6" id="KW-0472">Membrane</keyword>
<evidence type="ECO:0000256" key="4">
    <source>
        <dbReference type="ARBA" id="ARBA00023136"/>
    </source>
</evidence>
<keyword evidence="2 6" id="KW-0812">Transmembrane</keyword>
<feature type="transmembrane region" description="Helical" evidence="6">
    <location>
        <begin position="194"/>
        <end position="213"/>
    </location>
</feature>
<dbReference type="EMBL" id="SELW01000641">
    <property type="protein sequence ID" value="TID16669.1"/>
    <property type="molecule type" value="Genomic_DNA"/>
</dbReference>
<dbReference type="InterPro" id="IPR002293">
    <property type="entry name" value="AA/rel_permease1"/>
</dbReference>
<evidence type="ECO:0008006" key="9">
    <source>
        <dbReference type="Google" id="ProtNLM"/>
    </source>
</evidence>
<feature type="transmembrane region" description="Helical" evidence="6">
    <location>
        <begin position="343"/>
        <end position="362"/>
    </location>
</feature>
<protein>
    <recommendedName>
        <fullName evidence="9">Amino acid permease/ SLC12A domain-containing protein</fullName>
    </recommendedName>
</protein>
<evidence type="ECO:0000313" key="7">
    <source>
        <dbReference type="EMBL" id="TID16669.1"/>
    </source>
</evidence>
<evidence type="ECO:0000313" key="8">
    <source>
        <dbReference type="Proteomes" id="UP000307173"/>
    </source>
</evidence>
<gene>
    <name evidence="7" type="ORF">CANINC_004121</name>
</gene>
<feature type="transmembrane region" description="Helical" evidence="6">
    <location>
        <begin position="424"/>
        <end position="441"/>
    </location>
</feature>
<proteinExistence type="predicted"/>
<feature type="transmembrane region" description="Helical" evidence="6">
    <location>
        <begin position="453"/>
        <end position="477"/>
    </location>
</feature>
<evidence type="ECO:0000256" key="6">
    <source>
        <dbReference type="SAM" id="Phobius"/>
    </source>
</evidence>
<dbReference type="InterPro" id="IPR050598">
    <property type="entry name" value="AminoAcid_Transporter"/>
</dbReference>
<dbReference type="Proteomes" id="UP000307173">
    <property type="component" value="Unassembled WGS sequence"/>
</dbReference>
<dbReference type="PIRSF" id="PIRSF006060">
    <property type="entry name" value="AA_transporter"/>
    <property type="match status" value="1"/>
</dbReference>
<dbReference type="Pfam" id="PF13520">
    <property type="entry name" value="AA_permease_2"/>
    <property type="match status" value="1"/>
</dbReference>